<evidence type="ECO:0000313" key="2">
    <source>
        <dbReference type="EMBL" id="SDJ13673.1"/>
    </source>
</evidence>
<dbReference type="EMBL" id="FNEV01000002">
    <property type="protein sequence ID" value="SDJ13673.1"/>
    <property type="molecule type" value="Genomic_DNA"/>
</dbReference>
<dbReference type="OrthoDB" id="2840289at2"/>
<dbReference type="Proteomes" id="UP000199225">
    <property type="component" value="Unassembled WGS sequence"/>
</dbReference>
<feature type="transmembrane region" description="Helical" evidence="1">
    <location>
        <begin position="29"/>
        <end position="47"/>
    </location>
</feature>
<feature type="transmembrane region" description="Helical" evidence="1">
    <location>
        <begin position="7"/>
        <end position="23"/>
    </location>
</feature>
<evidence type="ECO:0000256" key="1">
    <source>
        <dbReference type="SAM" id="Phobius"/>
    </source>
</evidence>
<keyword evidence="1" id="KW-0472">Membrane</keyword>
<protein>
    <recommendedName>
        <fullName evidence="4">DUF1499 domain-containing protein</fullName>
    </recommendedName>
</protein>
<dbReference type="STRING" id="86666.SAMN04490247_0909"/>
<keyword evidence="1" id="KW-0812">Transmembrane</keyword>
<dbReference type="RefSeq" id="WP_093192488.1">
    <property type="nucleotide sequence ID" value="NZ_FNEV01000002.1"/>
</dbReference>
<gene>
    <name evidence="2" type="ORF">SAMN04490247_0909</name>
</gene>
<keyword evidence="3" id="KW-1185">Reference proteome</keyword>
<organism evidence="2 3">
    <name type="scientific">Salimicrobium halophilum</name>
    <dbReference type="NCBI Taxonomy" id="86666"/>
    <lineage>
        <taxon>Bacteria</taxon>
        <taxon>Bacillati</taxon>
        <taxon>Bacillota</taxon>
        <taxon>Bacilli</taxon>
        <taxon>Bacillales</taxon>
        <taxon>Bacillaceae</taxon>
        <taxon>Salimicrobium</taxon>
    </lineage>
</organism>
<keyword evidence="1" id="KW-1133">Transmembrane helix</keyword>
<sequence length="159" mass="17656">MKKILHLFILSFVAMSGVLYLIGGEVGSSLLSGLVFALLLALVLGGLNQFNGGHDTVQEELMDLPLSFEEAFEQCREAGLQLKKAEIQEERRRDGILLVHTGASWKSWGDEVLFQVQDIDATTTRVAVTSRPRMKGTMMDYGQNYENVSSIRKHLQKAG</sequence>
<evidence type="ECO:0008006" key="4">
    <source>
        <dbReference type="Google" id="ProtNLM"/>
    </source>
</evidence>
<dbReference type="AlphaFoldDB" id="A0A1G8R9Y0"/>
<evidence type="ECO:0000313" key="3">
    <source>
        <dbReference type="Proteomes" id="UP000199225"/>
    </source>
</evidence>
<name>A0A1G8R9Y0_9BACI</name>
<reference evidence="3" key="1">
    <citation type="submission" date="2016-10" db="EMBL/GenBank/DDBJ databases">
        <authorList>
            <person name="Varghese N."/>
            <person name="Submissions S."/>
        </authorList>
    </citation>
    <scope>NUCLEOTIDE SEQUENCE [LARGE SCALE GENOMIC DNA]</scope>
    <source>
        <strain evidence="3">DSM 4771</strain>
    </source>
</reference>
<accession>A0A1G8R9Y0</accession>
<proteinExistence type="predicted"/>